<dbReference type="AlphaFoldDB" id="A0A0R1ZB31"/>
<dbReference type="SUPFAM" id="SSF75217">
    <property type="entry name" value="alpha/beta knot"/>
    <property type="match status" value="1"/>
</dbReference>
<evidence type="ECO:0000256" key="6">
    <source>
        <dbReference type="ARBA" id="ARBA00022552"/>
    </source>
</evidence>
<dbReference type="CDD" id="cd18084">
    <property type="entry name" value="RsmE-like"/>
    <property type="match status" value="1"/>
</dbReference>
<comment type="function">
    <text evidence="10 12">Specifically methylates the N3 position of the uracil ring of uridine 1498 (m3U1498) in 16S rRNA. Acts on the fully assembled 30S ribosomal subunit.</text>
</comment>
<dbReference type="InterPro" id="IPR046886">
    <property type="entry name" value="RsmE_MTase_dom"/>
</dbReference>
<evidence type="ECO:0000256" key="5">
    <source>
        <dbReference type="ARBA" id="ARBA00022490"/>
    </source>
</evidence>
<evidence type="ECO:0000259" key="13">
    <source>
        <dbReference type="Pfam" id="PF04452"/>
    </source>
</evidence>
<comment type="catalytic activity">
    <reaction evidence="11 12">
        <text>uridine(1498) in 16S rRNA + S-adenosyl-L-methionine = N(3)-methyluridine(1498) in 16S rRNA + S-adenosyl-L-homocysteine + H(+)</text>
        <dbReference type="Rhea" id="RHEA:42920"/>
        <dbReference type="Rhea" id="RHEA-COMP:10283"/>
        <dbReference type="Rhea" id="RHEA-COMP:10284"/>
        <dbReference type="ChEBI" id="CHEBI:15378"/>
        <dbReference type="ChEBI" id="CHEBI:57856"/>
        <dbReference type="ChEBI" id="CHEBI:59789"/>
        <dbReference type="ChEBI" id="CHEBI:65315"/>
        <dbReference type="ChEBI" id="CHEBI:74502"/>
        <dbReference type="EC" id="2.1.1.193"/>
    </reaction>
</comment>
<dbReference type="InterPro" id="IPR015947">
    <property type="entry name" value="PUA-like_sf"/>
</dbReference>
<protein>
    <recommendedName>
        <fullName evidence="4 12">Ribosomal RNA small subunit methyltransferase E</fullName>
        <ecNumber evidence="3 12">2.1.1.193</ecNumber>
    </recommendedName>
</protein>
<sequence>MQRFFTIQKSTEFKNEKLLLPQEIFHHAVDVLRMKIDDQFELVTADEKVYQCRLTKVDKHEGQFTIIKAIDREVEMPVKVTIVCGVSKGDKAEEIVKKGTQLGADRFIFLNSRYSVARWKSQKQIKKIKRLQTIALNAAEQSHRNHVPEVEWANSLDDVIMKNADTDFKVVAYEESAKQNEKTVLAQIAMQARTKGLTSLIAFFGPEGGIAPEEIKQLTAADYQCAGLGPRILRAETAPLYLLAALSFATELE</sequence>
<keyword evidence="5 12" id="KW-0963">Cytoplasm</keyword>
<organism evidence="15 16">
    <name type="scientific">Ligilactobacillus araffinosus DSM 20653</name>
    <dbReference type="NCBI Taxonomy" id="1423820"/>
    <lineage>
        <taxon>Bacteria</taxon>
        <taxon>Bacillati</taxon>
        <taxon>Bacillota</taxon>
        <taxon>Bacilli</taxon>
        <taxon>Lactobacillales</taxon>
        <taxon>Lactobacillaceae</taxon>
        <taxon>Ligilactobacillus</taxon>
    </lineage>
</organism>
<reference evidence="15 16" key="1">
    <citation type="journal article" date="2015" name="Genome Announc.">
        <title>Expanding the biotechnology potential of lactobacilli through comparative genomics of 213 strains and associated genera.</title>
        <authorList>
            <person name="Sun Z."/>
            <person name="Harris H.M."/>
            <person name="McCann A."/>
            <person name="Guo C."/>
            <person name="Argimon S."/>
            <person name="Zhang W."/>
            <person name="Yang X."/>
            <person name="Jeffery I.B."/>
            <person name="Cooney J.C."/>
            <person name="Kagawa T.F."/>
            <person name="Liu W."/>
            <person name="Song Y."/>
            <person name="Salvetti E."/>
            <person name="Wrobel A."/>
            <person name="Rasinkangas P."/>
            <person name="Parkhill J."/>
            <person name="Rea M.C."/>
            <person name="O'Sullivan O."/>
            <person name="Ritari J."/>
            <person name="Douillard F.P."/>
            <person name="Paul Ross R."/>
            <person name="Yang R."/>
            <person name="Briner A.E."/>
            <person name="Felis G.E."/>
            <person name="de Vos W.M."/>
            <person name="Barrangou R."/>
            <person name="Klaenhammer T.R."/>
            <person name="Caufield P.W."/>
            <person name="Cui Y."/>
            <person name="Zhang H."/>
            <person name="O'Toole P.W."/>
        </authorList>
    </citation>
    <scope>NUCLEOTIDE SEQUENCE [LARGE SCALE GENOMIC DNA]</scope>
    <source>
        <strain evidence="15 16">DSM 20653</strain>
    </source>
</reference>
<accession>A0A0R1ZB31</accession>
<keyword evidence="7 12" id="KW-0489">Methyltransferase</keyword>
<evidence type="ECO:0000256" key="8">
    <source>
        <dbReference type="ARBA" id="ARBA00022679"/>
    </source>
</evidence>
<dbReference type="PANTHER" id="PTHR30027:SF3">
    <property type="entry name" value="16S RRNA (URACIL(1498)-N(3))-METHYLTRANSFERASE"/>
    <property type="match status" value="1"/>
</dbReference>
<dbReference type="PATRIC" id="fig|1423820.4.peg.1178"/>
<evidence type="ECO:0000256" key="1">
    <source>
        <dbReference type="ARBA" id="ARBA00004496"/>
    </source>
</evidence>
<evidence type="ECO:0000313" key="15">
    <source>
        <dbReference type="EMBL" id="KRM51959.1"/>
    </source>
</evidence>
<dbReference type="EMBL" id="AYYZ01000029">
    <property type="protein sequence ID" value="KRM51959.1"/>
    <property type="molecule type" value="Genomic_DNA"/>
</dbReference>
<gene>
    <name evidence="15" type="ORF">FC64_GL001153</name>
</gene>
<keyword evidence="6 12" id="KW-0698">rRNA processing</keyword>
<evidence type="ECO:0000313" key="16">
    <source>
        <dbReference type="Proteomes" id="UP000051291"/>
    </source>
</evidence>
<dbReference type="Pfam" id="PF20260">
    <property type="entry name" value="PUA_4"/>
    <property type="match status" value="1"/>
</dbReference>
<dbReference type="InterPro" id="IPR006700">
    <property type="entry name" value="RsmE"/>
</dbReference>
<evidence type="ECO:0000256" key="11">
    <source>
        <dbReference type="ARBA" id="ARBA00047944"/>
    </source>
</evidence>
<evidence type="ECO:0000256" key="12">
    <source>
        <dbReference type="PIRNR" id="PIRNR015601"/>
    </source>
</evidence>
<dbReference type="InterPro" id="IPR029026">
    <property type="entry name" value="tRNA_m1G_MTases_N"/>
</dbReference>
<evidence type="ECO:0000256" key="7">
    <source>
        <dbReference type="ARBA" id="ARBA00022603"/>
    </source>
</evidence>
<evidence type="ECO:0000256" key="10">
    <source>
        <dbReference type="ARBA" id="ARBA00025699"/>
    </source>
</evidence>
<dbReference type="Proteomes" id="UP000051291">
    <property type="component" value="Unassembled WGS sequence"/>
</dbReference>
<dbReference type="NCBIfam" id="TIGR00046">
    <property type="entry name" value="RsmE family RNA methyltransferase"/>
    <property type="match status" value="1"/>
</dbReference>
<feature type="domain" description="Ribosomal RNA small subunit methyltransferase E methyltransferase" evidence="13">
    <location>
        <begin position="75"/>
        <end position="246"/>
    </location>
</feature>
<name>A0A0R1ZB31_9LACO</name>
<dbReference type="PANTHER" id="PTHR30027">
    <property type="entry name" value="RIBOSOMAL RNA SMALL SUBUNIT METHYLTRANSFERASE E"/>
    <property type="match status" value="1"/>
</dbReference>
<dbReference type="GO" id="GO:0070042">
    <property type="term" value="F:rRNA (uridine-N3-)-methyltransferase activity"/>
    <property type="evidence" value="ECO:0007669"/>
    <property type="project" value="TreeGrafter"/>
</dbReference>
<dbReference type="Pfam" id="PF04452">
    <property type="entry name" value="Methyltrans_RNA"/>
    <property type="match status" value="1"/>
</dbReference>
<evidence type="ECO:0000256" key="9">
    <source>
        <dbReference type="ARBA" id="ARBA00022691"/>
    </source>
</evidence>
<proteinExistence type="inferred from homology"/>
<evidence type="ECO:0000256" key="2">
    <source>
        <dbReference type="ARBA" id="ARBA00005528"/>
    </source>
</evidence>
<dbReference type="GO" id="GO:0070475">
    <property type="term" value="P:rRNA base methylation"/>
    <property type="evidence" value="ECO:0007669"/>
    <property type="project" value="TreeGrafter"/>
</dbReference>
<dbReference type="SUPFAM" id="SSF88697">
    <property type="entry name" value="PUA domain-like"/>
    <property type="match status" value="1"/>
</dbReference>
<dbReference type="PIRSF" id="PIRSF015601">
    <property type="entry name" value="MTase_slr0722"/>
    <property type="match status" value="1"/>
</dbReference>
<dbReference type="STRING" id="1423820.FC64_GL001153"/>
<evidence type="ECO:0000259" key="14">
    <source>
        <dbReference type="Pfam" id="PF20260"/>
    </source>
</evidence>
<dbReference type="Gene3D" id="3.40.1280.10">
    <property type="match status" value="1"/>
</dbReference>
<dbReference type="GO" id="GO:0005737">
    <property type="term" value="C:cytoplasm"/>
    <property type="evidence" value="ECO:0007669"/>
    <property type="project" value="UniProtKB-SubCell"/>
</dbReference>
<keyword evidence="9 12" id="KW-0949">S-adenosyl-L-methionine</keyword>
<comment type="subcellular location">
    <subcellularLocation>
        <location evidence="1 12">Cytoplasm</location>
    </subcellularLocation>
</comment>
<comment type="caution">
    <text evidence="15">The sequence shown here is derived from an EMBL/GenBank/DDBJ whole genome shotgun (WGS) entry which is preliminary data.</text>
</comment>
<feature type="domain" description="Ribosomal RNA small subunit methyltransferase E PUA-like" evidence="14">
    <location>
        <begin position="20"/>
        <end position="66"/>
    </location>
</feature>
<dbReference type="EC" id="2.1.1.193" evidence="3 12"/>
<dbReference type="InterPro" id="IPR046887">
    <property type="entry name" value="RsmE_PUA-like"/>
</dbReference>
<dbReference type="RefSeq" id="WP_057906986.1">
    <property type="nucleotide sequence ID" value="NZ_AYYZ01000029.1"/>
</dbReference>
<comment type="similarity">
    <text evidence="2 12">Belongs to the RNA methyltransferase RsmE family.</text>
</comment>
<dbReference type="InterPro" id="IPR029028">
    <property type="entry name" value="Alpha/beta_knot_MTases"/>
</dbReference>
<evidence type="ECO:0000256" key="4">
    <source>
        <dbReference type="ARBA" id="ARBA00013673"/>
    </source>
</evidence>
<keyword evidence="16" id="KW-1185">Reference proteome</keyword>
<evidence type="ECO:0000256" key="3">
    <source>
        <dbReference type="ARBA" id="ARBA00012328"/>
    </source>
</evidence>
<keyword evidence="8 12" id="KW-0808">Transferase</keyword>